<reference evidence="1" key="2">
    <citation type="submission" date="2022-10" db="EMBL/GenBank/DDBJ databases">
        <authorList>
            <consortium name="ENA_rothamsted_submissions"/>
            <consortium name="culmorum"/>
            <person name="King R."/>
        </authorList>
    </citation>
    <scope>NUCLEOTIDE SEQUENCE</scope>
</reference>
<dbReference type="InterPro" id="IPR032063">
    <property type="entry name" value="MavL-like"/>
</dbReference>
<dbReference type="AlphaFoldDB" id="A0A9N9RA49"/>
<dbReference type="OrthoDB" id="6357136at2759"/>
<proteinExistence type="predicted"/>
<gene>
    <name evidence="1" type="ORF">DIATSA_LOCUS10111</name>
</gene>
<evidence type="ECO:0000313" key="2">
    <source>
        <dbReference type="Proteomes" id="UP001153714"/>
    </source>
</evidence>
<sequence length="541" mass="60582">MAVDKHLDSIVWCNDPWDEPPISEEARRLLRECCDAHPPDSPDPPLDAATYLQELIDNSKRFPIPFPVHTVRLEKLKLKTPAERLVRNAQSTYPLMNQRVLVLMANFLIYKRIYGSNIEKEMYKEMSIPQLIERILQKRAITFMKAQDQYKLITGEKGVDGWESVGTESEQPPLVLSQCLSYDEMKLSALVYVSGYTECINDGARRNAAAPAPAAAAAEREAVIIGVIGPRFKRVNRMGYEDIVVTKDQNRSENGYGESNDACPPARRAWIKLWADFYQLPSMTHDELYDREQPVPCTSSRMFSTRWASVKGLAFDNTAYYRRLQLILDTCLVEANHRAREADKFAFLNIIGAGLGVWKLSPHQVDVFVLAALLRARHLLGAGALPRVADVNLAYIKPGKHVAALFESSVRTSSGNEDGDVPLKLFLKNKDHPKGGINVQLQNREPSSQLRGEHEGKLLVLTYPWDGNAHPGNEFWVGKLTSSGDPAAACATQVAELHNARVNRRALRAPRTALAAPRAPRAPRPCTLPAHYAALLRDRHQ</sequence>
<reference evidence="1" key="1">
    <citation type="submission" date="2021-12" db="EMBL/GenBank/DDBJ databases">
        <authorList>
            <person name="King R."/>
        </authorList>
    </citation>
    <scope>NUCLEOTIDE SEQUENCE</scope>
</reference>
<evidence type="ECO:0000313" key="1">
    <source>
        <dbReference type="EMBL" id="CAG9792595.1"/>
    </source>
</evidence>
<protein>
    <submittedName>
        <fullName evidence="1">Uncharacterized protein</fullName>
    </submittedName>
</protein>
<name>A0A9N9RA49_9NEOP</name>
<accession>A0A9N9RA49</accession>
<dbReference type="EMBL" id="OU893335">
    <property type="protein sequence ID" value="CAG9792595.1"/>
    <property type="molecule type" value="Genomic_DNA"/>
</dbReference>
<dbReference type="Proteomes" id="UP001153714">
    <property type="component" value="Chromosome 4"/>
</dbReference>
<keyword evidence="2" id="KW-1185">Reference proteome</keyword>
<dbReference type="Pfam" id="PF16062">
    <property type="entry name" value="MavL-like"/>
    <property type="match status" value="1"/>
</dbReference>
<organism evidence="1 2">
    <name type="scientific">Diatraea saccharalis</name>
    <name type="common">sugarcane borer</name>
    <dbReference type="NCBI Taxonomy" id="40085"/>
    <lineage>
        <taxon>Eukaryota</taxon>
        <taxon>Metazoa</taxon>
        <taxon>Ecdysozoa</taxon>
        <taxon>Arthropoda</taxon>
        <taxon>Hexapoda</taxon>
        <taxon>Insecta</taxon>
        <taxon>Pterygota</taxon>
        <taxon>Neoptera</taxon>
        <taxon>Endopterygota</taxon>
        <taxon>Lepidoptera</taxon>
        <taxon>Glossata</taxon>
        <taxon>Ditrysia</taxon>
        <taxon>Pyraloidea</taxon>
        <taxon>Crambidae</taxon>
        <taxon>Crambinae</taxon>
        <taxon>Diatraea</taxon>
    </lineage>
</organism>